<sequence length="97" mass="11373">MNFSSSYSDTENNIQNYNCDDLANNALNKYSLNYLKTNFPSRKNYTIIPIKNLHDNRIIDTIYQFSENANNIEYYKGVYANFVTKFEVTNSKYALIV</sequence>
<dbReference type="EMBL" id="CP046401">
    <property type="protein sequence ID" value="QGY47705.1"/>
    <property type="molecule type" value="Genomic_DNA"/>
</dbReference>
<dbReference type="AlphaFoldDB" id="A0A6I6JX91"/>
<evidence type="ECO:0000313" key="2">
    <source>
        <dbReference type="Proteomes" id="UP000428260"/>
    </source>
</evidence>
<protein>
    <submittedName>
        <fullName evidence="1">Uncharacterized protein</fullName>
    </submittedName>
</protein>
<dbReference type="RefSeq" id="WP_158871836.1">
    <property type="nucleotide sequence ID" value="NZ_CP046401.1"/>
</dbReference>
<dbReference type="Proteomes" id="UP000428260">
    <property type="component" value="Chromosome"/>
</dbReference>
<keyword evidence="2" id="KW-1185">Reference proteome</keyword>
<accession>A0A6I6JX91</accession>
<proteinExistence type="predicted"/>
<gene>
    <name evidence="1" type="ORF">GM418_29780</name>
</gene>
<name>A0A6I6JX91_9BACT</name>
<dbReference type="KEGG" id="mcos:GM418_29780"/>
<reference evidence="1 2" key="1">
    <citation type="submission" date="2019-11" db="EMBL/GenBank/DDBJ databases">
        <authorList>
            <person name="Zheng R.K."/>
            <person name="Sun C.M."/>
        </authorList>
    </citation>
    <scope>NUCLEOTIDE SEQUENCE [LARGE SCALE GENOMIC DNA]</scope>
    <source>
        <strain evidence="1 2">WC007</strain>
    </source>
</reference>
<evidence type="ECO:0000313" key="1">
    <source>
        <dbReference type="EMBL" id="QGY47705.1"/>
    </source>
</evidence>
<organism evidence="1 2">
    <name type="scientific">Maribellus comscasis</name>
    <dbReference type="NCBI Taxonomy" id="2681766"/>
    <lineage>
        <taxon>Bacteria</taxon>
        <taxon>Pseudomonadati</taxon>
        <taxon>Bacteroidota</taxon>
        <taxon>Bacteroidia</taxon>
        <taxon>Marinilabiliales</taxon>
        <taxon>Prolixibacteraceae</taxon>
        <taxon>Maribellus</taxon>
    </lineage>
</organism>